<evidence type="ECO:0000256" key="13">
    <source>
        <dbReference type="ARBA" id="ARBA00023295"/>
    </source>
</evidence>
<dbReference type="RefSeq" id="WP_072325544.1">
    <property type="nucleotide sequence ID" value="NZ_FPJW01000003.1"/>
</dbReference>
<dbReference type="GO" id="GO:0006284">
    <property type="term" value="P:base-excision repair"/>
    <property type="evidence" value="ECO:0007669"/>
    <property type="project" value="InterPro"/>
</dbReference>
<keyword evidence="11 15" id="KW-0456">Lyase</keyword>
<dbReference type="InterPro" id="IPR012319">
    <property type="entry name" value="FPG_cat"/>
</dbReference>
<dbReference type="InterPro" id="IPR010979">
    <property type="entry name" value="Ribosomal_uS13-like_H2TH"/>
</dbReference>
<organism evidence="18 19">
    <name type="scientific">Marinospirillum alkaliphilum DSM 21637</name>
    <dbReference type="NCBI Taxonomy" id="1122209"/>
    <lineage>
        <taxon>Bacteria</taxon>
        <taxon>Pseudomonadati</taxon>
        <taxon>Pseudomonadota</taxon>
        <taxon>Gammaproteobacteria</taxon>
        <taxon>Oceanospirillales</taxon>
        <taxon>Oceanospirillaceae</taxon>
        <taxon>Marinospirillum</taxon>
    </lineage>
</organism>
<feature type="domain" description="Formamidopyrimidine-DNA glycosylase catalytic" evidence="17">
    <location>
        <begin position="2"/>
        <end position="127"/>
    </location>
</feature>
<dbReference type="STRING" id="1122209.SAMN02745752_01314"/>
<dbReference type="PROSITE" id="PS51068">
    <property type="entry name" value="FPG_CAT"/>
    <property type="match status" value="1"/>
</dbReference>
<dbReference type="GO" id="GO:0034039">
    <property type="term" value="F:8-oxo-7,8-dihydroguanine DNA N-glycosylase activity"/>
    <property type="evidence" value="ECO:0007669"/>
    <property type="project" value="TreeGrafter"/>
</dbReference>
<dbReference type="NCBIfam" id="TIGR00577">
    <property type="entry name" value="fpg"/>
    <property type="match status" value="1"/>
</dbReference>
<dbReference type="EC" id="3.2.2.23" evidence="15"/>
<feature type="active site" description="Proton donor; for delta-elimination activity" evidence="15">
    <location>
        <position position="275"/>
    </location>
</feature>
<keyword evidence="8 15" id="KW-0862">Zinc</keyword>
<comment type="similarity">
    <text evidence="2 15">Belongs to the FPG family.</text>
</comment>
<dbReference type="Pfam" id="PF06827">
    <property type="entry name" value="zf-FPG_IleRS"/>
    <property type="match status" value="1"/>
</dbReference>
<evidence type="ECO:0000256" key="12">
    <source>
        <dbReference type="ARBA" id="ARBA00023268"/>
    </source>
</evidence>
<dbReference type="Pfam" id="PF06831">
    <property type="entry name" value="H2TH"/>
    <property type="match status" value="1"/>
</dbReference>
<evidence type="ECO:0000256" key="15">
    <source>
        <dbReference type="HAMAP-Rule" id="MF_00103"/>
    </source>
</evidence>
<evidence type="ECO:0000256" key="10">
    <source>
        <dbReference type="ARBA" id="ARBA00023204"/>
    </source>
</evidence>
<keyword evidence="7 15" id="KW-0378">Hydrolase</keyword>
<keyword evidence="12 15" id="KW-0511">Multifunctional enzyme</keyword>
<dbReference type="NCBIfam" id="NF002211">
    <property type="entry name" value="PRK01103.1"/>
    <property type="match status" value="1"/>
</dbReference>
<dbReference type="PROSITE" id="PS01242">
    <property type="entry name" value="ZF_FPG_1"/>
    <property type="match status" value="1"/>
</dbReference>
<dbReference type="FunFam" id="1.10.8.50:FF:000003">
    <property type="entry name" value="Formamidopyrimidine-DNA glycosylase"/>
    <property type="match status" value="1"/>
</dbReference>
<dbReference type="CDD" id="cd08966">
    <property type="entry name" value="EcFpg-like_N"/>
    <property type="match status" value="1"/>
</dbReference>
<evidence type="ECO:0000259" key="16">
    <source>
        <dbReference type="PROSITE" id="PS51066"/>
    </source>
</evidence>
<dbReference type="SMART" id="SM00898">
    <property type="entry name" value="Fapy_DNA_glyco"/>
    <property type="match status" value="1"/>
</dbReference>
<dbReference type="Pfam" id="PF01149">
    <property type="entry name" value="Fapy_DNA_glyco"/>
    <property type="match status" value="1"/>
</dbReference>
<feature type="active site" description="Proton donor; for beta-elimination activity" evidence="15">
    <location>
        <position position="58"/>
    </location>
</feature>
<protein>
    <recommendedName>
        <fullName evidence="15">Formamidopyrimidine-DNA glycosylase</fullName>
        <shortName evidence="15">Fapy-DNA glycosylase</shortName>
        <ecNumber evidence="15">3.2.2.23</ecNumber>
    </recommendedName>
    <alternativeName>
        <fullName evidence="15">DNA-(apurinic or apyrimidinic site) lyase MutM</fullName>
        <shortName evidence="15">AP lyase MutM</shortName>
        <ecNumber evidence="15">4.2.99.18</ecNumber>
    </alternativeName>
</protein>
<evidence type="ECO:0000256" key="14">
    <source>
        <dbReference type="ARBA" id="ARBA00044632"/>
    </source>
</evidence>
<dbReference type="EC" id="4.2.99.18" evidence="15"/>
<keyword evidence="4 15" id="KW-0479">Metal-binding</keyword>
<dbReference type="AlphaFoldDB" id="A0A1K1W6G7"/>
<name>A0A1K1W6G7_9GAMM</name>
<evidence type="ECO:0000259" key="17">
    <source>
        <dbReference type="PROSITE" id="PS51068"/>
    </source>
</evidence>
<dbReference type="SUPFAM" id="SSF46946">
    <property type="entry name" value="S13-like H2TH domain"/>
    <property type="match status" value="1"/>
</dbReference>
<dbReference type="InterPro" id="IPR000214">
    <property type="entry name" value="Znf_DNA_glyclase/AP_lyase"/>
</dbReference>
<keyword evidence="19" id="KW-1185">Reference proteome</keyword>
<evidence type="ECO:0000256" key="7">
    <source>
        <dbReference type="ARBA" id="ARBA00022801"/>
    </source>
</evidence>
<keyword evidence="9 15" id="KW-0238">DNA-binding</keyword>
<dbReference type="EMBL" id="FPJW01000003">
    <property type="protein sequence ID" value="SFX33000.1"/>
    <property type="molecule type" value="Genomic_DNA"/>
</dbReference>
<dbReference type="SUPFAM" id="SSF57716">
    <property type="entry name" value="Glucocorticoid receptor-like (DNA-binding domain)"/>
    <property type="match status" value="1"/>
</dbReference>
<evidence type="ECO:0000256" key="5">
    <source>
        <dbReference type="ARBA" id="ARBA00022763"/>
    </source>
</evidence>
<comment type="function">
    <text evidence="15">Involved in base excision repair of DNA damaged by oxidation or by mutagenic agents. Acts as DNA glycosylase that recognizes and removes damaged bases. Has a preference for oxidized purines, such as 7,8-dihydro-8-oxoguanine (8-oxoG). Has AP (apurinic/apyrimidinic) lyase activity and introduces nicks in the DNA strand. Cleaves the DNA backbone by beta-delta elimination to generate a single-strand break at the site of the removed base with both 3'- and 5'-phosphates.</text>
</comment>
<evidence type="ECO:0000313" key="19">
    <source>
        <dbReference type="Proteomes" id="UP000182350"/>
    </source>
</evidence>
<dbReference type="Proteomes" id="UP000182350">
    <property type="component" value="Unassembled WGS sequence"/>
</dbReference>
<dbReference type="PROSITE" id="PS51066">
    <property type="entry name" value="ZF_FPG_2"/>
    <property type="match status" value="1"/>
</dbReference>
<dbReference type="GO" id="GO:0003684">
    <property type="term" value="F:damaged DNA binding"/>
    <property type="evidence" value="ECO:0007669"/>
    <property type="project" value="InterPro"/>
</dbReference>
<keyword evidence="6 15" id="KW-0863">Zinc-finger</keyword>
<dbReference type="InterPro" id="IPR010663">
    <property type="entry name" value="Znf_FPG/IleRS"/>
</dbReference>
<evidence type="ECO:0000256" key="1">
    <source>
        <dbReference type="ARBA" id="ARBA00001668"/>
    </source>
</evidence>
<keyword evidence="13 15" id="KW-0326">Glycosidase</keyword>
<dbReference type="GO" id="GO:0140078">
    <property type="term" value="F:class I DNA-(apurinic or apyrimidinic site) endonuclease activity"/>
    <property type="evidence" value="ECO:0007669"/>
    <property type="project" value="UniProtKB-EC"/>
</dbReference>
<gene>
    <name evidence="15" type="primary">mutM</name>
    <name evidence="15" type="synonym">fpg</name>
    <name evidence="18" type="ORF">SAMN02745752_01314</name>
</gene>
<dbReference type="Gene3D" id="1.10.8.50">
    <property type="match status" value="1"/>
</dbReference>
<comment type="cofactor">
    <cofactor evidence="15">
        <name>Zn(2+)</name>
        <dbReference type="ChEBI" id="CHEBI:29105"/>
    </cofactor>
    <text evidence="15">Binds 1 zinc ion per subunit.</text>
</comment>
<feature type="active site" description="Schiff-base intermediate with DNA" evidence="15">
    <location>
        <position position="2"/>
    </location>
</feature>
<dbReference type="SUPFAM" id="SSF81624">
    <property type="entry name" value="N-terminal domain of MutM-like DNA repair proteins"/>
    <property type="match status" value="1"/>
</dbReference>
<evidence type="ECO:0000313" key="18">
    <source>
        <dbReference type="EMBL" id="SFX33000.1"/>
    </source>
</evidence>
<accession>A0A1K1W6G7</accession>
<evidence type="ECO:0000256" key="9">
    <source>
        <dbReference type="ARBA" id="ARBA00023125"/>
    </source>
</evidence>
<dbReference type="InterPro" id="IPR020629">
    <property type="entry name" value="FPG_Glyclase"/>
</dbReference>
<dbReference type="SMART" id="SM01232">
    <property type="entry name" value="H2TH"/>
    <property type="match status" value="1"/>
</dbReference>
<feature type="domain" description="FPG-type" evidence="16">
    <location>
        <begin position="251"/>
        <end position="285"/>
    </location>
</feature>
<dbReference type="InterPro" id="IPR015886">
    <property type="entry name" value="H2TH_FPG"/>
</dbReference>
<reference evidence="18 19" key="1">
    <citation type="submission" date="2016-11" db="EMBL/GenBank/DDBJ databases">
        <authorList>
            <person name="Jaros S."/>
            <person name="Januszkiewicz K."/>
            <person name="Wedrychowicz H."/>
        </authorList>
    </citation>
    <scope>NUCLEOTIDE SEQUENCE [LARGE SCALE GENOMIC DNA]</scope>
    <source>
        <strain evidence="18 19">DSM 21637</strain>
    </source>
</reference>
<feature type="active site" description="Proton donor" evidence="15">
    <location>
        <position position="3"/>
    </location>
</feature>
<sequence length="285" mass="31601">MPELPEVETTRRGIAPWLEGRCIEQLQVRQPRLRWPVPTDLSERVKGLLIAPLQRRAKYLLMPLLQADGQDAGWGLIWHLGMSGSLRLVPASEAWKKHDHIELQLTALPGDVEPPLRLRYHDPRRFGALLDYQGQATSHPLLLKLGPEPLDAAFTAEGLYQASRGRKMPVKLFIMDNAQVVGVGNIYANEALFKAGIDPRRPAGQVSLARYQKLAVIIREVLAAAIAQGGTTLRDFVGGDGQPGYFAQQLDVYGRAGQACKTCGRTLKEVRLGQRSSVFCSHCQR</sequence>
<dbReference type="Gene3D" id="3.20.190.10">
    <property type="entry name" value="MutM-like, N-terminal"/>
    <property type="match status" value="1"/>
</dbReference>
<keyword evidence="5 15" id="KW-0227">DNA damage</keyword>
<dbReference type="HAMAP" id="MF_00103">
    <property type="entry name" value="Fapy_DNA_glycosyl"/>
    <property type="match status" value="1"/>
</dbReference>
<feature type="binding site" evidence="15">
    <location>
        <position position="166"/>
    </location>
    <ligand>
        <name>DNA</name>
        <dbReference type="ChEBI" id="CHEBI:16991"/>
    </ligand>
</feature>
<dbReference type="PANTHER" id="PTHR22993:SF9">
    <property type="entry name" value="FORMAMIDOPYRIMIDINE-DNA GLYCOSYLASE"/>
    <property type="match status" value="1"/>
</dbReference>
<dbReference type="InterPro" id="IPR015887">
    <property type="entry name" value="DNA_glyclase_Znf_dom_DNA_BS"/>
</dbReference>
<evidence type="ECO:0000256" key="8">
    <source>
        <dbReference type="ARBA" id="ARBA00022833"/>
    </source>
</evidence>
<evidence type="ECO:0000256" key="2">
    <source>
        <dbReference type="ARBA" id="ARBA00009409"/>
    </source>
</evidence>
<dbReference type="PANTHER" id="PTHR22993">
    <property type="entry name" value="FORMAMIDOPYRIMIDINE-DNA GLYCOSYLASE"/>
    <property type="match status" value="1"/>
</dbReference>
<evidence type="ECO:0000256" key="6">
    <source>
        <dbReference type="ARBA" id="ARBA00022771"/>
    </source>
</evidence>
<comment type="catalytic activity">
    <reaction evidence="14 15">
        <text>2'-deoxyribonucleotide-(2'-deoxyribose 5'-phosphate)-2'-deoxyribonucleotide-DNA = a 3'-end 2'-deoxyribonucleotide-(2,3-dehydro-2,3-deoxyribose 5'-phosphate)-DNA + a 5'-end 5'-phospho-2'-deoxyribonucleoside-DNA + H(+)</text>
        <dbReference type="Rhea" id="RHEA:66592"/>
        <dbReference type="Rhea" id="RHEA-COMP:13180"/>
        <dbReference type="Rhea" id="RHEA-COMP:16897"/>
        <dbReference type="Rhea" id="RHEA-COMP:17067"/>
        <dbReference type="ChEBI" id="CHEBI:15378"/>
        <dbReference type="ChEBI" id="CHEBI:136412"/>
        <dbReference type="ChEBI" id="CHEBI:157695"/>
        <dbReference type="ChEBI" id="CHEBI:167181"/>
        <dbReference type="EC" id="4.2.99.18"/>
    </reaction>
</comment>
<feature type="binding site" evidence="15">
    <location>
        <position position="98"/>
    </location>
    <ligand>
        <name>DNA</name>
        <dbReference type="ChEBI" id="CHEBI:16991"/>
    </ligand>
</feature>
<dbReference type="OrthoDB" id="9800855at2"/>
<keyword evidence="10 15" id="KW-0234">DNA repair</keyword>
<proteinExistence type="inferred from homology"/>
<evidence type="ECO:0000256" key="3">
    <source>
        <dbReference type="ARBA" id="ARBA00011245"/>
    </source>
</evidence>
<dbReference type="InterPro" id="IPR035937">
    <property type="entry name" value="FPG_N"/>
</dbReference>
<dbReference type="GO" id="GO:0008270">
    <property type="term" value="F:zinc ion binding"/>
    <property type="evidence" value="ECO:0007669"/>
    <property type="project" value="UniProtKB-UniRule"/>
</dbReference>
<feature type="binding site" evidence="15">
    <location>
        <position position="124"/>
    </location>
    <ligand>
        <name>DNA</name>
        <dbReference type="ChEBI" id="CHEBI:16991"/>
    </ligand>
</feature>
<evidence type="ECO:0000256" key="11">
    <source>
        <dbReference type="ARBA" id="ARBA00023239"/>
    </source>
</evidence>
<evidence type="ECO:0000256" key="4">
    <source>
        <dbReference type="ARBA" id="ARBA00022723"/>
    </source>
</evidence>
<comment type="subunit">
    <text evidence="3 15">Monomer.</text>
</comment>
<comment type="catalytic activity">
    <reaction evidence="1 15">
        <text>Hydrolysis of DNA containing ring-opened 7-methylguanine residues, releasing 2,6-diamino-4-hydroxy-5-(N-methyl)formamidopyrimidine.</text>
        <dbReference type="EC" id="3.2.2.23"/>
    </reaction>
</comment>